<comment type="caution">
    <text evidence="1">The sequence shown here is derived from an EMBL/GenBank/DDBJ whole genome shotgun (WGS) entry which is preliminary data.</text>
</comment>
<dbReference type="InterPro" id="IPR010985">
    <property type="entry name" value="Ribbon_hlx_hlx"/>
</dbReference>
<keyword evidence="2" id="KW-1185">Reference proteome</keyword>
<dbReference type="Gene3D" id="1.10.1220.10">
    <property type="entry name" value="Met repressor-like"/>
    <property type="match status" value="1"/>
</dbReference>
<evidence type="ECO:0000313" key="1">
    <source>
        <dbReference type="EMBL" id="MBC8530528.1"/>
    </source>
</evidence>
<dbReference type="GO" id="GO:0006355">
    <property type="term" value="P:regulation of DNA-templated transcription"/>
    <property type="evidence" value="ECO:0007669"/>
    <property type="project" value="InterPro"/>
</dbReference>
<accession>A0A926D2G6</accession>
<gene>
    <name evidence="1" type="ORF">H8696_01530</name>
</gene>
<protein>
    <recommendedName>
        <fullName evidence="3">Arc-like DNA binding domain-containing protein</fullName>
    </recommendedName>
</protein>
<dbReference type="EMBL" id="JACRSR010000001">
    <property type="protein sequence ID" value="MBC8530528.1"/>
    <property type="molecule type" value="Genomic_DNA"/>
</dbReference>
<evidence type="ECO:0008006" key="3">
    <source>
        <dbReference type="Google" id="ProtNLM"/>
    </source>
</evidence>
<dbReference type="SUPFAM" id="SSF47598">
    <property type="entry name" value="Ribbon-helix-helix"/>
    <property type="match status" value="1"/>
</dbReference>
<dbReference type="Proteomes" id="UP000623172">
    <property type="component" value="Unassembled WGS sequence"/>
</dbReference>
<reference evidence="1" key="1">
    <citation type="submission" date="2020-08" db="EMBL/GenBank/DDBJ databases">
        <title>Genome public.</title>
        <authorList>
            <person name="Liu C."/>
            <person name="Sun Q."/>
        </authorList>
    </citation>
    <scope>NUCLEOTIDE SEQUENCE</scope>
    <source>
        <strain evidence="1">NSJ-53</strain>
    </source>
</reference>
<sequence length="61" mass="7511">MEKSKLTRHIGLRVDQEFYDNLHYLAEYEGRTINGEIRFIVQKYMRDFEYENGPLKELKKR</sequence>
<proteinExistence type="predicted"/>
<dbReference type="AlphaFoldDB" id="A0A926D2G6"/>
<organism evidence="1 2">
    <name type="scientific">Gehongia tenuis</name>
    <dbReference type="NCBI Taxonomy" id="2763655"/>
    <lineage>
        <taxon>Bacteria</taxon>
        <taxon>Bacillati</taxon>
        <taxon>Bacillota</taxon>
        <taxon>Clostridia</taxon>
        <taxon>Christensenellales</taxon>
        <taxon>Christensenellaceae</taxon>
        <taxon>Gehongia</taxon>
    </lineage>
</organism>
<dbReference type="RefSeq" id="WP_249314502.1">
    <property type="nucleotide sequence ID" value="NZ_JACRSR010000001.1"/>
</dbReference>
<evidence type="ECO:0000313" key="2">
    <source>
        <dbReference type="Proteomes" id="UP000623172"/>
    </source>
</evidence>
<name>A0A926D2G6_9FIRM</name>
<dbReference type="InterPro" id="IPR013321">
    <property type="entry name" value="Arc_rbn_hlx_hlx"/>
</dbReference>